<dbReference type="GO" id="GO:0005987">
    <property type="term" value="P:sucrose catabolic process"/>
    <property type="evidence" value="ECO:0007669"/>
    <property type="project" value="TreeGrafter"/>
</dbReference>
<dbReference type="GeneID" id="96005477"/>
<dbReference type="RefSeq" id="XP_069230033.1">
    <property type="nucleotide sequence ID" value="XM_069372639.1"/>
</dbReference>
<evidence type="ECO:0000256" key="2">
    <source>
        <dbReference type="ARBA" id="ARBA00022801"/>
    </source>
</evidence>
<evidence type="ECO:0000256" key="3">
    <source>
        <dbReference type="ARBA" id="ARBA00023295"/>
    </source>
</evidence>
<dbReference type="SUPFAM" id="SSF75005">
    <property type="entry name" value="Arabinanase/levansucrase/invertase"/>
    <property type="match status" value="1"/>
</dbReference>
<dbReference type="InterPro" id="IPR013148">
    <property type="entry name" value="Glyco_hydro_32_N"/>
</dbReference>
<comment type="similarity">
    <text evidence="1 4">Belongs to the glycosyl hydrolase 32 family.</text>
</comment>
<dbReference type="PANTHER" id="PTHR42800">
    <property type="entry name" value="EXOINULINASE INUD (AFU_ORTHOLOGUE AFUA_5G00480)"/>
    <property type="match status" value="1"/>
</dbReference>
<dbReference type="SUPFAM" id="SSF49899">
    <property type="entry name" value="Concanavalin A-like lectins/glucanases"/>
    <property type="match status" value="1"/>
</dbReference>
<feature type="compositionally biased region" description="Basic and acidic residues" evidence="5">
    <location>
        <begin position="1"/>
        <end position="10"/>
    </location>
</feature>
<evidence type="ECO:0000313" key="9">
    <source>
        <dbReference type="Proteomes" id="UP000803884"/>
    </source>
</evidence>
<dbReference type="GO" id="GO:0005737">
    <property type="term" value="C:cytoplasm"/>
    <property type="evidence" value="ECO:0007669"/>
    <property type="project" value="TreeGrafter"/>
</dbReference>
<feature type="domain" description="Glycosyl hydrolase family 32 N-terminal" evidence="6">
    <location>
        <begin position="51"/>
        <end position="404"/>
    </location>
</feature>
<reference evidence="8 9" key="1">
    <citation type="journal article" date="2020" name="Microbiol. Resour. Announc.">
        <title>Draft Genome Sequence of a Cladosporium Species Isolated from the Mesophotic Ascidian Didemnum maculosum.</title>
        <authorList>
            <person name="Gioti A."/>
            <person name="Siaperas R."/>
            <person name="Nikolaivits E."/>
            <person name="Le Goff G."/>
            <person name="Ouazzani J."/>
            <person name="Kotoulas G."/>
            <person name="Topakas E."/>
        </authorList>
    </citation>
    <scope>NUCLEOTIDE SEQUENCE [LARGE SCALE GENOMIC DNA]</scope>
    <source>
        <strain evidence="8 9">TM138-S3</strain>
    </source>
</reference>
<name>A0AB34KP64_9PEZI</name>
<dbReference type="InterPro" id="IPR013189">
    <property type="entry name" value="Glyco_hydro_32_C"/>
</dbReference>
<dbReference type="InterPro" id="IPR001362">
    <property type="entry name" value="Glyco_hydro_32"/>
</dbReference>
<dbReference type="Pfam" id="PF08244">
    <property type="entry name" value="Glyco_hydro_32C"/>
    <property type="match status" value="1"/>
</dbReference>
<dbReference type="EMBL" id="JAAQHG020000012">
    <property type="protein sequence ID" value="KAL1586928.1"/>
    <property type="molecule type" value="Genomic_DNA"/>
</dbReference>
<dbReference type="InterPro" id="IPR023296">
    <property type="entry name" value="Glyco_hydro_beta-prop_sf"/>
</dbReference>
<evidence type="ECO:0000259" key="6">
    <source>
        <dbReference type="Pfam" id="PF00251"/>
    </source>
</evidence>
<keyword evidence="9" id="KW-1185">Reference proteome</keyword>
<feature type="compositionally biased region" description="Low complexity" evidence="5">
    <location>
        <begin position="454"/>
        <end position="465"/>
    </location>
</feature>
<dbReference type="GO" id="GO:0004575">
    <property type="term" value="F:sucrose alpha-glucosidase activity"/>
    <property type="evidence" value="ECO:0007669"/>
    <property type="project" value="TreeGrafter"/>
</dbReference>
<evidence type="ECO:0000259" key="7">
    <source>
        <dbReference type="Pfam" id="PF08244"/>
    </source>
</evidence>
<dbReference type="SMART" id="SM00640">
    <property type="entry name" value="Glyco_32"/>
    <property type="match status" value="1"/>
</dbReference>
<comment type="caution">
    <text evidence="8">The sequence shown here is derived from an EMBL/GenBank/DDBJ whole genome shotgun (WGS) entry which is preliminary data.</text>
</comment>
<keyword evidence="2 4" id="KW-0378">Hydrolase</keyword>
<feature type="region of interest" description="Disordered" evidence="5">
    <location>
        <begin position="452"/>
        <end position="471"/>
    </location>
</feature>
<accession>A0AB34KP64</accession>
<feature type="domain" description="Glycosyl hydrolase family 32 C-terminal" evidence="7">
    <location>
        <begin position="446"/>
        <end position="610"/>
    </location>
</feature>
<sequence>MSDTSSREMSRSPSNSSGSTNITSLSSSQEFETKPSGASKSAFQRWRPSYHLQAPSGWMNDPCAPHYNPATGLYHVSYQSSLDLTNADWGEISWRTATSPDLVSWDIKHKPTLVPDTPYDGKGVFTGCNVPTRDGSLTYVYTSIGALPIHHTLPHVKGSESLSMAKSHDNGLTWQKYASNPILPSEPPNLEVTGFRDPFVSAWPSMAAALNLDAETTLFGIISGGIRDVTPTTFLYSIEAADPTKWTYVGPLVNFGLNFRPSKWSGDLGVNWEVTNFATLSDPSDPSFSREFLIMGTEGCLPSALSPSSTSTTPTRPARNQLWMSGPLTPSSPSNSSSPVTMPFAFGSHLDHGAFYAANSFFCPRLRKHVVWGWITEEDLCDELRREQGWSGMLSLPREIHLQTIRNVVGAWSSDLKGITSVEAQPDGQGAHTVRTLASEPVREAVEKLRRSARAATSAKTSGTALPGRDGGGLAFDVRTTAWELDVGFQLAKTCREVGVQIVHSSSDPTHPKTTTLSFAPASELLTLTPPSSISTPSQINTAPTLAPHTLFTTRHPRTGALSTEPLHIRAWRDNSVLEVFVNGRTALSARLYEGCEGNVGVRFYAEDSEGEEGEGGTEVAWGRVWDGIGG</sequence>
<dbReference type="InterPro" id="IPR013320">
    <property type="entry name" value="ConA-like_dom_sf"/>
</dbReference>
<dbReference type="AlphaFoldDB" id="A0AB34KP64"/>
<dbReference type="Proteomes" id="UP000803884">
    <property type="component" value="Unassembled WGS sequence"/>
</dbReference>
<gene>
    <name evidence="8" type="ORF">WHR41_04033</name>
</gene>
<dbReference type="Pfam" id="PF00251">
    <property type="entry name" value="Glyco_hydro_32N"/>
    <property type="match status" value="1"/>
</dbReference>
<evidence type="ECO:0000256" key="5">
    <source>
        <dbReference type="SAM" id="MobiDB-lite"/>
    </source>
</evidence>
<protein>
    <recommendedName>
        <fullName evidence="10">Arabinanase/levansucrase/invertase</fullName>
    </recommendedName>
</protein>
<feature type="region of interest" description="Disordered" evidence="5">
    <location>
        <begin position="1"/>
        <end position="42"/>
    </location>
</feature>
<feature type="compositionally biased region" description="Low complexity" evidence="5">
    <location>
        <begin position="11"/>
        <end position="28"/>
    </location>
</feature>
<evidence type="ECO:0000256" key="4">
    <source>
        <dbReference type="RuleBase" id="RU362110"/>
    </source>
</evidence>
<evidence type="ECO:0000313" key="8">
    <source>
        <dbReference type="EMBL" id="KAL1586928.1"/>
    </source>
</evidence>
<dbReference type="PANTHER" id="PTHR42800:SF3">
    <property type="entry name" value="GLYCOSYL HYDROLASE FAMILY 32 N-TERMINAL DOMAIN-CONTAINING PROTEIN"/>
    <property type="match status" value="1"/>
</dbReference>
<dbReference type="Gene3D" id="2.60.120.560">
    <property type="entry name" value="Exo-inulinase, domain 1"/>
    <property type="match status" value="1"/>
</dbReference>
<feature type="region of interest" description="Disordered" evidence="5">
    <location>
        <begin position="302"/>
        <end position="337"/>
    </location>
</feature>
<evidence type="ECO:0000256" key="1">
    <source>
        <dbReference type="ARBA" id="ARBA00009902"/>
    </source>
</evidence>
<dbReference type="Gene3D" id="2.115.10.20">
    <property type="entry name" value="Glycosyl hydrolase domain, family 43"/>
    <property type="match status" value="1"/>
</dbReference>
<keyword evidence="3 4" id="KW-0326">Glycosidase</keyword>
<proteinExistence type="inferred from homology"/>
<evidence type="ECO:0008006" key="10">
    <source>
        <dbReference type="Google" id="ProtNLM"/>
    </source>
</evidence>
<organism evidence="8 9">
    <name type="scientific">Cladosporium halotolerans</name>
    <dbReference type="NCBI Taxonomy" id="1052096"/>
    <lineage>
        <taxon>Eukaryota</taxon>
        <taxon>Fungi</taxon>
        <taxon>Dikarya</taxon>
        <taxon>Ascomycota</taxon>
        <taxon>Pezizomycotina</taxon>
        <taxon>Dothideomycetes</taxon>
        <taxon>Dothideomycetidae</taxon>
        <taxon>Cladosporiales</taxon>
        <taxon>Cladosporiaceae</taxon>
        <taxon>Cladosporium</taxon>
    </lineage>
</organism>
<dbReference type="CDD" id="cd18621">
    <property type="entry name" value="GH32_XdINV-like"/>
    <property type="match status" value="1"/>
</dbReference>